<comment type="caution">
    <text evidence="1">The sequence shown here is derived from an EMBL/GenBank/DDBJ whole genome shotgun (WGS) entry which is preliminary data.</text>
</comment>
<dbReference type="AlphaFoldDB" id="A0A8S9IBC6"/>
<sequence>MPVLGFGTAASPPPEQLSLKQTVLDAIKRGYRIAISTDLQVFEQGPAFKSESRVKEFAIVGVGNQQRLFFSI</sequence>
<gene>
    <name evidence="1" type="ORF">F2Q68_00027335</name>
    <name evidence="2" type="ORF">F2Q70_00027787</name>
</gene>
<name>A0A8S9IBC6_BRACR</name>
<evidence type="ECO:0000313" key="2">
    <source>
        <dbReference type="EMBL" id="KAF2601528.1"/>
    </source>
</evidence>
<accession>A0A8S9IBC6</accession>
<protein>
    <submittedName>
        <fullName evidence="1">Uncharacterized protein</fullName>
    </submittedName>
</protein>
<dbReference type="EMBL" id="QGKY02000094">
    <property type="protein sequence ID" value="KAF2601528.1"/>
    <property type="molecule type" value="Genomic_DNA"/>
</dbReference>
<reference evidence="1" key="1">
    <citation type="submission" date="2019-12" db="EMBL/GenBank/DDBJ databases">
        <title>Genome sequencing and annotation of Brassica cretica.</title>
        <authorList>
            <person name="Studholme D.J."/>
            <person name="Sarris P.F."/>
        </authorList>
    </citation>
    <scope>NUCLEOTIDE SEQUENCE</scope>
    <source>
        <strain evidence="1">PFS-001/15</strain>
        <strain evidence="2">PFS-102/07</strain>
        <tissue evidence="1">Leaf</tissue>
    </source>
</reference>
<evidence type="ECO:0000313" key="3">
    <source>
        <dbReference type="Proteomes" id="UP000712281"/>
    </source>
</evidence>
<proteinExistence type="predicted"/>
<dbReference type="EMBL" id="QGKW02001911">
    <property type="protein sequence ID" value="KAF2566783.1"/>
    <property type="molecule type" value="Genomic_DNA"/>
</dbReference>
<organism evidence="1 3">
    <name type="scientific">Brassica cretica</name>
    <name type="common">Mustard</name>
    <dbReference type="NCBI Taxonomy" id="69181"/>
    <lineage>
        <taxon>Eukaryota</taxon>
        <taxon>Viridiplantae</taxon>
        <taxon>Streptophyta</taxon>
        <taxon>Embryophyta</taxon>
        <taxon>Tracheophyta</taxon>
        <taxon>Spermatophyta</taxon>
        <taxon>Magnoliopsida</taxon>
        <taxon>eudicotyledons</taxon>
        <taxon>Gunneridae</taxon>
        <taxon>Pentapetalae</taxon>
        <taxon>rosids</taxon>
        <taxon>malvids</taxon>
        <taxon>Brassicales</taxon>
        <taxon>Brassicaceae</taxon>
        <taxon>Brassiceae</taxon>
        <taxon>Brassica</taxon>
    </lineage>
</organism>
<dbReference type="Proteomes" id="UP000712281">
    <property type="component" value="Unassembled WGS sequence"/>
</dbReference>
<evidence type="ECO:0000313" key="1">
    <source>
        <dbReference type="EMBL" id="KAF2566783.1"/>
    </source>
</evidence>